<accession>A0ABR3UU66</accession>
<comment type="caution">
    <text evidence="4">The sequence shown here is derived from an EMBL/GenBank/DDBJ whole genome shotgun (WGS) entry which is preliminary data.</text>
</comment>
<dbReference type="CDD" id="cd00609">
    <property type="entry name" value="AAT_like"/>
    <property type="match status" value="1"/>
</dbReference>
<dbReference type="InterPro" id="IPR015421">
    <property type="entry name" value="PyrdxlP-dep_Trfase_major"/>
</dbReference>
<dbReference type="InterPro" id="IPR050478">
    <property type="entry name" value="Ethylene_sulfur-biosynth"/>
</dbReference>
<dbReference type="PROSITE" id="PS00105">
    <property type="entry name" value="AA_TRANSFER_CLASS_1"/>
    <property type="match status" value="1"/>
</dbReference>
<keyword evidence="2" id="KW-0663">Pyridoxal phosphate</keyword>
<gene>
    <name evidence="4" type="ORF">ACET3X_000355</name>
</gene>
<evidence type="ECO:0000256" key="2">
    <source>
        <dbReference type="ARBA" id="ARBA00022898"/>
    </source>
</evidence>
<comment type="similarity">
    <text evidence="1">Belongs to the class-I pyridoxal-phosphate-dependent aminotransferase family.</text>
</comment>
<dbReference type="PANTHER" id="PTHR43795:SF39">
    <property type="entry name" value="AMINOTRANSFERASE CLASS I_CLASSII DOMAIN-CONTAINING PROTEIN"/>
    <property type="match status" value="1"/>
</dbReference>
<dbReference type="InterPro" id="IPR015422">
    <property type="entry name" value="PyrdxlP-dep_Trfase_small"/>
</dbReference>
<evidence type="ECO:0000256" key="1">
    <source>
        <dbReference type="ARBA" id="ARBA00007441"/>
    </source>
</evidence>
<dbReference type="Pfam" id="PF00155">
    <property type="entry name" value="Aminotran_1_2"/>
    <property type="match status" value="1"/>
</dbReference>
<dbReference type="SUPFAM" id="SSF53383">
    <property type="entry name" value="PLP-dependent transferases"/>
    <property type="match status" value="1"/>
</dbReference>
<reference evidence="4 5" key="1">
    <citation type="submission" date="2024-09" db="EMBL/GenBank/DDBJ databases">
        <title>T2T genomes of carrot and Alternaria dauci and their utility for understanding host-pathogen interaction during carrot leaf blight disease.</title>
        <authorList>
            <person name="Liu W."/>
            <person name="Xu S."/>
            <person name="Ou C."/>
            <person name="Liu X."/>
            <person name="Zhuang F."/>
            <person name="Deng X.W."/>
        </authorList>
    </citation>
    <scope>NUCLEOTIDE SEQUENCE [LARGE SCALE GENOMIC DNA]</scope>
    <source>
        <strain evidence="4 5">A2016</strain>
    </source>
</reference>
<organism evidence="4 5">
    <name type="scientific">Alternaria dauci</name>
    <dbReference type="NCBI Taxonomy" id="48095"/>
    <lineage>
        <taxon>Eukaryota</taxon>
        <taxon>Fungi</taxon>
        <taxon>Dikarya</taxon>
        <taxon>Ascomycota</taxon>
        <taxon>Pezizomycotina</taxon>
        <taxon>Dothideomycetes</taxon>
        <taxon>Pleosporomycetidae</taxon>
        <taxon>Pleosporales</taxon>
        <taxon>Pleosporineae</taxon>
        <taxon>Pleosporaceae</taxon>
        <taxon>Alternaria</taxon>
        <taxon>Alternaria sect. Porri</taxon>
    </lineage>
</organism>
<dbReference type="EMBL" id="JBHGVX010000001">
    <property type="protein sequence ID" value="KAL1800013.1"/>
    <property type="molecule type" value="Genomic_DNA"/>
</dbReference>
<name>A0ABR3UU66_9PLEO</name>
<dbReference type="Gene3D" id="3.40.640.10">
    <property type="entry name" value="Type I PLP-dependent aspartate aminotransferase-like (Major domain)"/>
    <property type="match status" value="1"/>
</dbReference>
<evidence type="ECO:0000313" key="4">
    <source>
        <dbReference type="EMBL" id="KAL1800013.1"/>
    </source>
</evidence>
<dbReference type="InterPro" id="IPR004838">
    <property type="entry name" value="NHTrfase_class1_PyrdxlP-BS"/>
</dbReference>
<dbReference type="PRINTS" id="PR00753">
    <property type="entry name" value="ACCSYNTHASE"/>
</dbReference>
<dbReference type="RefSeq" id="XP_069310597.1">
    <property type="nucleotide sequence ID" value="XM_069447641.1"/>
</dbReference>
<evidence type="ECO:0000259" key="3">
    <source>
        <dbReference type="Pfam" id="PF00155"/>
    </source>
</evidence>
<evidence type="ECO:0000313" key="5">
    <source>
        <dbReference type="Proteomes" id="UP001578633"/>
    </source>
</evidence>
<dbReference type="InterPro" id="IPR015424">
    <property type="entry name" value="PyrdxlP-dep_Trfase"/>
</dbReference>
<proteinExistence type="inferred from homology"/>
<dbReference type="Proteomes" id="UP001578633">
    <property type="component" value="Chromosome 1"/>
</dbReference>
<dbReference type="GeneID" id="96080677"/>
<dbReference type="InterPro" id="IPR004839">
    <property type="entry name" value="Aminotransferase_I/II_large"/>
</dbReference>
<dbReference type="Gene3D" id="3.90.1150.10">
    <property type="entry name" value="Aspartate Aminotransferase, domain 1"/>
    <property type="match status" value="1"/>
</dbReference>
<feature type="domain" description="Aminotransferase class I/classII large" evidence="3">
    <location>
        <begin position="58"/>
        <end position="398"/>
    </location>
</feature>
<keyword evidence="5" id="KW-1185">Reference proteome</keyword>
<sequence>MLSTRGRRYAALDLAASYTKDRGHFYDKTKYPTGLVSFRNAENCIPSLDFDTLTYHDGPFGSKRLRQAMAAFINKRFSPASAVTMDQVSFVSGVTALNDILSLCMTDGETDGLLLGMPIYGSFYPDMASMSNCKLVYTPFDGKDQFTTAAVEHYERAVEEAGRNRIQVKALIICNPHNPLGRCYPREAIEAILRFCNKHGIQLISDEIYAQSVYDLGPAYAEFTSVLSVDVTGIIDEKFVHVMYGMSKDFAVAGLRLGCLISRNKELGQAVQSLARFHGASPVTDAIATTILEDEEWHTQFLTESARVLSENHKLVAEALDKAGIPLDHNANAGFFLWVDLSACLRDSTWEAEDELKQALYDHGVEMSAGQAYHDEKPGNFRFLFSLDRDTVEEGLRRVIEFYKTRRTDRTDRS</sequence>
<dbReference type="PANTHER" id="PTHR43795">
    <property type="entry name" value="BIFUNCTIONAL ASPARTATE AMINOTRANSFERASE AND GLUTAMATE/ASPARTATE-PREPHENATE AMINOTRANSFERASE-RELATED"/>
    <property type="match status" value="1"/>
</dbReference>
<protein>
    <recommendedName>
        <fullName evidence="3">Aminotransferase class I/classII large domain-containing protein</fullName>
    </recommendedName>
</protein>